<evidence type="ECO:0000313" key="6">
    <source>
        <dbReference type="EMBL" id="PPR01204.1"/>
    </source>
</evidence>
<comment type="caution">
    <text evidence="6">The sequence shown here is derived from an EMBL/GenBank/DDBJ whole genome shotgun (WGS) entry which is preliminary data.</text>
</comment>
<evidence type="ECO:0000256" key="3">
    <source>
        <dbReference type="ARBA" id="ARBA00022833"/>
    </source>
</evidence>
<reference evidence="6 7" key="1">
    <citation type="journal article" date="2018" name="Evol. Lett.">
        <title>Horizontal gene cluster transfer increased hallucinogenic mushroom diversity.</title>
        <authorList>
            <person name="Reynolds H.T."/>
            <person name="Vijayakumar V."/>
            <person name="Gluck-Thaler E."/>
            <person name="Korotkin H.B."/>
            <person name="Matheny P.B."/>
            <person name="Slot J.C."/>
        </authorList>
    </citation>
    <scope>NUCLEOTIDE SEQUENCE [LARGE SCALE GENOMIC DNA]</scope>
    <source>
        <strain evidence="6 7">SRW20</strain>
    </source>
</reference>
<keyword evidence="3" id="KW-0862">Zinc</keyword>
<dbReference type="SMART" id="SM00249">
    <property type="entry name" value="PHD"/>
    <property type="match status" value="1"/>
</dbReference>
<dbReference type="FunCoup" id="A0A409YDZ7">
    <property type="interactions" value="562"/>
</dbReference>
<dbReference type="PANTHER" id="PTHR13513">
    <property type="entry name" value="E3 UBIQUITIN-PROTEIN LIGASE UBR7"/>
    <property type="match status" value="1"/>
</dbReference>
<dbReference type="GO" id="GO:0061630">
    <property type="term" value="F:ubiquitin protein ligase activity"/>
    <property type="evidence" value="ECO:0007669"/>
    <property type="project" value="InterPro"/>
</dbReference>
<dbReference type="PANTHER" id="PTHR13513:SF9">
    <property type="entry name" value="E3 UBIQUITIN-PROTEIN LIGASE UBR7-RELATED"/>
    <property type="match status" value="1"/>
</dbReference>
<dbReference type="STRING" id="231916.A0A409YDZ7"/>
<dbReference type="Proteomes" id="UP000284706">
    <property type="component" value="Unassembled WGS sequence"/>
</dbReference>
<keyword evidence="2" id="KW-0863">Zinc-finger</keyword>
<keyword evidence="7" id="KW-1185">Reference proteome</keyword>
<name>A0A409YDZ7_9AGAR</name>
<feature type="region of interest" description="Disordered" evidence="4">
    <location>
        <begin position="154"/>
        <end position="195"/>
    </location>
</feature>
<accession>A0A409YDZ7</accession>
<dbReference type="InterPro" id="IPR019787">
    <property type="entry name" value="Znf_PHD-finger"/>
</dbReference>
<evidence type="ECO:0000256" key="4">
    <source>
        <dbReference type="SAM" id="MobiDB-lite"/>
    </source>
</evidence>
<dbReference type="OrthoDB" id="5795902at2759"/>
<evidence type="ECO:0000256" key="2">
    <source>
        <dbReference type="ARBA" id="ARBA00022771"/>
    </source>
</evidence>
<dbReference type="InterPro" id="IPR011011">
    <property type="entry name" value="Znf_FYVE_PHD"/>
</dbReference>
<dbReference type="SUPFAM" id="SSF57903">
    <property type="entry name" value="FYVE/PHD zinc finger"/>
    <property type="match status" value="1"/>
</dbReference>
<evidence type="ECO:0000259" key="5">
    <source>
        <dbReference type="SMART" id="SM00249"/>
    </source>
</evidence>
<dbReference type="Pfam" id="PF00628">
    <property type="entry name" value="PHD"/>
    <property type="match status" value="1"/>
</dbReference>
<dbReference type="EMBL" id="NHYE01000960">
    <property type="protein sequence ID" value="PPR01204.1"/>
    <property type="molecule type" value="Genomic_DNA"/>
</dbReference>
<dbReference type="AlphaFoldDB" id="A0A409YDZ7"/>
<evidence type="ECO:0000313" key="7">
    <source>
        <dbReference type="Proteomes" id="UP000284706"/>
    </source>
</evidence>
<gene>
    <name evidence="6" type="ORF">CVT26_016085</name>
</gene>
<keyword evidence="1" id="KW-0479">Metal-binding</keyword>
<dbReference type="GO" id="GO:0008270">
    <property type="term" value="F:zinc ion binding"/>
    <property type="evidence" value="ECO:0007669"/>
    <property type="project" value="UniProtKB-KW"/>
</dbReference>
<dbReference type="InParanoid" id="A0A409YDZ7"/>
<proteinExistence type="predicted"/>
<dbReference type="InterPro" id="IPR001965">
    <property type="entry name" value="Znf_PHD"/>
</dbReference>
<sequence length="437" mass="48758">MATESTLSEYLSSQEELVKEAALALPHQFSKCTYSLGYLRFEILQGPPFLVINLPKDRLRISVLHVQRLEEYALLVLSLAIPIMNKLNFSIAHSCALHPKLEEENANNQYGQNFKGIFCRCGRSYDPKSERETMIQCLACEDWFHESCCNLRERPSSRENSPEVQPVQPMVDHSTGNELGEDAASDTSTSGLPPPLISGDEYESFVCGACVSRNPTLMKWAGTPGAIMVVRDTPADRWRRLEVSSQTGEEVVQVDDDPQDVSMLGTKRPSSPSALDEPKAKRPKNVRDGEPVSSFTCLAPAQDPLAQKIMSASNKWEPETSLGTGDIFFTLGFRDRWCHCDSCLPHLKANPYLLEDEETYEPPEDPDSGLSLEELGMRALARLPRDKAIDGIHAFNEMRNNLVSFLRPFAQEGKVVNESDVREFFASLTQGAKKAPE</sequence>
<protein>
    <recommendedName>
        <fullName evidence="5">Zinc finger PHD-type domain-containing protein</fullName>
    </recommendedName>
</protein>
<dbReference type="GO" id="GO:0005737">
    <property type="term" value="C:cytoplasm"/>
    <property type="evidence" value="ECO:0007669"/>
    <property type="project" value="TreeGrafter"/>
</dbReference>
<dbReference type="Gene3D" id="3.30.40.10">
    <property type="entry name" value="Zinc/RING finger domain, C3HC4 (zinc finger)"/>
    <property type="match status" value="1"/>
</dbReference>
<feature type="region of interest" description="Disordered" evidence="4">
    <location>
        <begin position="243"/>
        <end position="291"/>
    </location>
</feature>
<dbReference type="InterPro" id="IPR013083">
    <property type="entry name" value="Znf_RING/FYVE/PHD"/>
</dbReference>
<evidence type="ECO:0000256" key="1">
    <source>
        <dbReference type="ARBA" id="ARBA00022723"/>
    </source>
</evidence>
<dbReference type="InterPro" id="IPR040204">
    <property type="entry name" value="UBR7"/>
</dbReference>
<feature type="domain" description="Zinc finger PHD-type" evidence="5">
    <location>
        <begin position="118"/>
        <end position="211"/>
    </location>
</feature>
<organism evidence="6 7">
    <name type="scientific">Gymnopilus dilepis</name>
    <dbReference type="NCBI Taxonomy" id="231916"/>
    <lineage>
        <taxon>Eukaryota</taxon>
        <taxon>Fungi</taxon>
        <taxon>Dikarya</taxon>
        <taxon>Basidiomycota</taxon>
        <taxon>Agaricomycotina</taxon>
        <taxon>Agaricomycetes</taxon>
        <taxon>Agaricomycetidae</taxon>
        <taxon>Agaricales</taxon>
        <taxon>Agaricineae</taxon>
        <taxon>Hymenogastraceae</taxon>
        <taxon>Gymnopilus</taxon>
    </lineage>
</organism>
<feature type="compositionally biased region" description="Basic and acidic residues" evidence="4">
    <location>
        <begin position="276"/>
        <end position="290"/>
    </location>
</feature>